<evidence type="ECO:0000313" key="3">
    <source>
        <dbReference type="Proteomes" id="UP001589858"/>
    </source>
</evidence>
<protein>
    <submittedName>
        <fullName evidence="2">Uncharacterized protein</fullName>
    </submittedName>
</protein>
<organism evidence="2 3">
    <name type="scientific">Novosphingobium clariflavum</name>
    <dbReference type="NCBI Taxonomy" id="2029884"/>
    <lineage>
        <taxon>Bacteria</taxon>
        <taxon>Pseudomonadati</taxon>
        <taxon>Pseudomonadota</taxon>
        <taxon>Alphaproteobacteria</taxon>
        <taxon>Sphingomonadales</taxon>
        <taxon>Sphingomonadaceae</taxon>
        <taxon>Novosphingobium</taxon>
    </lineage>
</organism>
<dbReference type="RefSeq" id="WP_267223900.1">
    <property type="nucleotide sequence ID" value="NZ_JAPCWC010000028.1"/>
</dbReference>
<comment type="caution">
    <text evidence="2">The sequence shown here is derived from an EMBL/GenBank/DDBJ whole genome shotgun (WGS) entry which is preliminary data.</text>
</comment>
<feature type="coiled-coil region" evidence="1">
    <location>
        <begin position="115"/>
        <end position="142"/>
    </location>
</feature>
<proteinExistence type="predicted"/>
<dbReference type="Proteomes" id="UP001589858">
    <property type="component" value="Unassembled WGS sequence"/>
</dbReference>
<gene>
    <name evidence="2" type="ORF">ACFFF8_17735</name>
</gene>
<dbReference type="EMBL" id="JBHLTM010000067">
    <property type="protein sequence ID" value="MFC0686430.1"/>
    <property type="molecule type" value="Genomic_DNA"/>
</dbReference>
<keyword evidence="3" id="KW-1185">Reference proteome</keyword>
<sequence>MAKAKIHPDQLGFLFEAPAPARGEAALAGIEQRICRTVGSILNSDSRSREVIAAEMSVLLGEEISRAMLDAYASPARDGHKVPMSRMFALVVVTHRHDLLDPLLREIGAALLVGEEVHTARLGDIDREIEQLKEERKRLAVSAPRIRRGK</sequence>
<evidence type="ECO:0000256" key="1">
    <source>
        <dbReference type="SAM" id="Coils"/>
    </source>
</evidence>
<evidence type="ECO:0000313" key="2">
    <source>
        <dbReference type="EMBL" id="MFC0686430.1"/>
    </source>
</evidence>
<reference evidence="2 3" key="1">
    <citation type="submission" date="2024-09" db="EMBL/GenBank/DDBJ databases">
        <authorList>
            <person name="Sun Q."/>
            <person name="Mori K."/>
        </authorList>
    </citation>
    <scope>NUCLEOTIDE SEQUENCE [LARGE SCALE GENOMIC DNA]</scope>
    <source>
        <strain evidence="2 3">CICC 11035S</strain>
    </source>
</reference>
<name>A0ABV6SB04_9SPHN</name>
<accession>A0ABV6SB04</accession>
<keyword evidence="1" id="KW-0175">Coiled coil</keyword>